<dbReference type="InterPro" id="IPR027417">
    <property type="entry name" value="P-loop_NTPase"/>
</dbReference>
<feature type="non-terminal residue" evidence="6">
    <location>
        <position position="259"/>
    </location>
</feature>
<evidence type="ECO:0000256" key="5">
    <source>
        <dbReference type="ARBA" id="ARBA00023186"/>
    </source>
</evidence>
<gene>
    <name evidence="6" type="ORF">B1B_07239</name>
</gene>
<organism evidence="6">
    <name type="scientific">mine drainage metagenome</name>
    <dbReference type="NCBI Taxonomy" id="410659"/>
    <lineage>
        <taxon>unclassified sequences</taxon>
        <taxon>metagenomes</taxon>
        <taxon>ecological metagenomes</taxon>
    </lineage>
</organism>
<dbReference type="Pfam" id="PF03308">
    <property type="entry name" value="MeaB"/>
    <property type="match status" value="1"/>
</dbReference>
<evidence type="ECO:0000313" key="6">
    <source>
        <dbReference type="EMBL" id="EQD62463.1"/>
    </source>
</evidence>
<dbReference type="EMBL" id="AUZY01004610">
    <property type="protein sequence ID" value="EQD62463.1"/>
    <property type="molecule type" value="Genomic_DNA"/>
</dbReference>
<dbReference type="SUPFAM" id="SSF52540">
    <property type="entry name" value="P-loop containing nucleoside triphosphate hydrolases"/>
    <property type="match status" value="1"/>
</dbReference>
<protein>
    <submittedName>
        <fullName evidence="6">ArgK protein</fullName>
    </submittedName>
</protein>
<dbReference type="Gene3D" id="3.40.50.300">
    <property type="entry name" value="P-loop containing nucleotide triphosphate hydrolases"/>
    <property type="match status" value="1"/>
</dbReference>
<dbReference type="PANTHER" id="PTHR43087:SF1">
    <property type="entry name" value="LAO_AO TRANSPORT SYSTEM ATPASE"/>
    <property type="match status" value="1"/>
</dbReference>
<comment type="caution">
    <text evidence="6">The sequence shown here is derived from an EMBL/GenBank/DDBJ whole genome shotgun (WGS) entry which is preliminary data.</text>
</comment>
<evidence type="ECO:0000256" key="1">
    <source>
        <dbReference type="ARBA" id="ARBA00009625"/>
    </source>
</evidence>
<proteinExistence type="inferred from homology"/>
<evidence type="ECO:0000256" key="4">
    <source>
        <dbReference type="ARBA" id="ARBA00023134"/>
    </source>
</evidence>
<sequence length="259" mass="27385">MMQKAEDIANGIRAGDLRSISRAITLVEDLNSFATGREIIKNIYASTGKAGIIGITGPPGVGKSTIIGNLSSMLKAKGKKVAIIAVDASSPFTNGSFLGNRIRMQGNLYRDGIYMRSLSSRGSSGGLSRSTWDAVRILDAAGFDRIIVETVGAGQADLDILGMAHTIAVVLAPGLGDEIQAIKAGLMEIANVFIINKMDRDGAFIAMKDIEDSLALTPQNEWKIPVIGLDSIKMEGYGDLIAALEDHLSFAGKDSGNEK</sequence>
<keyword evidence="2" id="KW-0547">Nucleotide-binding</keyword>
<evidence type="ECO:0000256" key="2">
    <source>
        <dbReference type="ARBA" id="ARBA00022741"/>
    </source>
</evidence>
<comment type="similarity">
    <text evidence="1">Belongs to the SIMIBI class G3E GTPase family. ArgK/MeaB subfamily.</text>
</comment>
<dbReference type="AlphaFoldDB" id="T1B1L4"/>
<keyword evidence="3" id="KW-0378">Hydrolase</keyword>
<dbReference type="InterPro" id="IPR052040">
    <property type="entry name" value="GTPase/Isobutyryl-CoA_mutase"/>
</dbReference>
<dbReference type="InterPro" id="IPR005129">
    <property type="entry name" value="GTPase_ArgK"/>
</dbReference>
<keyword evidence="4" id="KW-0342">GTP-binding</keyword>
<reference evidence="6" key="1">
    <citation type="submission" date="2013-08" db="EMBL/GenBank/DDBJ databases">
        <authorList>
            <person name="Mendez C."/>
            <person name="Richter M."/>
            <person name="Ferrer M."/>
            <person name="Sanchez J."/>
        </authorList>
    </citation>
    <scope>NUCLEOTIDE SEQUENCE</scope>
</reference>
<name>T1B1L4_9ZZZZ</name>
<dbReference type="PANTHER" id="PTHR43087">
    <property type="entry name" value="LYSINE/ARGININE/ORNITHINE TRANSPORT SYSTEM KINASE"/>
    <property type="match status" value="1"/>
</dbReference>
<keyword evidence="5" id="KW-0143">Chaperone</keyword>
<reference evidence="6" key="2">
    <citation type="journal article" date="2014" name="ISME J.">
        <title>Microbial stratification in low pH oxic and suboxic macroscopic growths along an acid mine drainage.</title>
        <authorList>
            <person name="Mendez-Garcia C."/>
            <person name="Mesa V."/>
            <person name="Sprenger R.R."/>
            <person name="Richter M."/>
            <person name="Diez M.S."/>
            <person name="Solano J."/>
            <person name="Bargiela R."/>
            <person name="Golyshina O.V."/>
            <person name="Manteca A."/>
            <person name="Ramos J.L."/>
            <person name="Gallego J.R."/>
            <person name="Llorente I."/>
            <person name="Martins Dos Santos V.A."/>
            <person name="Jensen O.N."/>
            <person name="Pelaez A.I."/>
            <person name="Sanchez J."/>
            <person name="Ferrer M."/>
        </authorList>
    </citation>
    <scope>NUCLEOTIDE SEQUENCE</scope>
</reference>
<accession>T1B1L4</accession>
<evidence type="ECO:0000256" key="3">
    <source>
        <dbReference type="ARBA" id="ARBA00022801"/>
    </source>
</evidence>
<dbReference type="NCBIfam" id="TIGR00750">
    <property type="entry name" value="lao"/>
    <property type="match status" value="1"/>
</dbReference>
<dbReference type="GO" id="GO:0005525">
    <property type="term" value="F:GTP binding"/>
    <property type="evidence" value="ECO:0007669"/>
    <property type="project" value="UniProtKB-KW"/>
</dbReference>
<dbReference type="Gene3D" id="1.20.5.170">
    <property type="match status" value="1"/>
</dbReference>
<dbReference type="GO" id="GO:0003924">
    <property type="term" value="F:GTPase activity"/>
    <property type="evidence" value="ECO:0007669"/>
    <property type="project" value="InterPro"/>
</dbReference>